<proteinExistence type="predicted"/>
<evidence type="ECO:0000313" key="1">
    <source>
        <dbReference type="EMBL" id="MQL86974.1"/>
    </source>
</evidence>
<dbReference type="OrthoDB" id="551300at2759"/>
<name>A0A843UZH5_COLES</name>
<sequence length="97" mass="10589">MDLTRVGVGWGAIGVSYALVEWEKTLQLIGVVGLGQTLYQRVNSYQDEKDLKDDISCLLQPPVVAIATAAATTTCCSSLPPIPWRPTWRHMGCRVTA</sequence>
<dbReference type="GO" id="GO:0009704">
    <property type="term" value="P:de-etiolation"/>
    <property type="evidence" value="ECO:0007669"/>
    <property type="project" value="InterPro"/>
</dbReference>
<dbReference type="InterPro" id="IPR044690">
    <property type="entry name" value="CAS_plant"/>
</dbReference>
<evidence type="ECO:0000313" key="2">
    <source>
        <dbReference type="Proteomes" id="UP000652761"/>
    </source>
</evidence>
<dbReference type="AlphaFoldDB" id="A0A843UZH5"/>
<accession>A0A843UZH5</accession>
<dbReference type="PANTHER" id="PTHR34209">
    <property type="entry name" value="RHODANESE/CELL CYCLE CONTROL PHOSPHATASE SUPERFAMILY PROTEIN"/>
    <property type="match status" value="1"/>
</dbReference>
<dbReference type="GO" id="GO:0071277">
    <property type="term" value="P:cellular response to calcium ion"/>
    <property type="evidence" value="ECO:0007669"/>
    <property type="project" value="InterPro"/>
</dbReference>
<dbReference type="EMBL" id="NMUH01000941">
    <property type="protein sequence ID" value="MQL86974.1"/>
    <property type="molecule type" value="Genomic_DNA"/>
</dbReference>
<dbReference type="PANTHER" id="PTHR34209:SF3">
    <property type="entry name" value="RHODANESE_CELL CYCLE CONTROL PHOSPHATASE SUPERFAMILY PROTEIN"/>
    <property type="match status" value="1"/>
</dbReference>
<reference evidence="1" key="1">
    <citation type="submission" date="2017-07" db="EMBL/GenBank/DDBJ databases">
        <title>Taro Niue Genome Assembly and Annotation.</title>
        <authorList>
            <person name="Atibalentja N."/>
            <person name="Keating K."/>
            <person name="Fields C.J."/>
        </authorList>
    </citation>
    <scope>NUCLEOTIDE SEQUENCE</scope>
    <source>
        <strain evidence="1">Niue_2</strain>
        <tissue evidence="1">Leaf</tissue>
    </source>
</reference>
<gene>
    <name evidence="1" type="ORF">Taro_019502</name>
</gene>
<keyword evidence="2" id="KW-1185">Reference proteome</keyword>
<dbReference type="GO" id="GO:0090333">
    <property type="term" value="P:regulation of stomatal closure"/>
    <property type="evidence" value="ECO:0007669"/>
    <property type="project" value="InterPro"/>
</dbReference>
<comment type="caution">
    <text evidence="1">The sequence shown here is derived from an EMBL/GenBank/DDBJ whole genome shotgun (WGS) entry which is preliminary data.</text>
</comment>
<dbReference type="Proteomes" id="UP000652761">
    <property type="component" value="Unassembled WGS sequence"/>
</dbReference>
<protein>
    <submittedName>
        <fullName evidence="1">Uncharacterized protein</fullName>
    </submittedName>
</protein>
<organism evidence="1 2">
    <name type="scientific">Colocasia esculenta</name>
    <name type="common">Wild taro</name>
    <name type="synonym">Arum esculentum</name>
    <dbReference type="NCBI Taxonomy" id="4460"/>
    <lineage>
        <taxon>Eukaryota</taxon>
        <taxon>Viridiplantae</taxon>
        <taxon>Streptophyta</taxon>
        <taxon>Embryophyta</taxon>
        <taxon>Tracheophyta</taxon>
        <taxon>Spermatophyta</taxon>
        <taxon>Magnoliopsida</taxon>
        <taxon>Liliopsida</taxon>
        <taxon>Araceae</taxon>
        <taxon>Aroideae</taxon>
        <taxon>Colocasieae</taxon>
        <taxon>Colocasia</taxon>
    </lineage>
</organism>